<gene>
    <name evidence="2" type="ORF">BN938_1156</name>
</gene>
<proteinExistence type="predicted"/>
<evidence type="ECO:0000256" key="1">
    <source>
        <dbReference type="SAM" id="Phobius"/>
    </source>
</evidence>
<feature type="transmembrane region" description="Helical" evidence="1">
    <location>
        <begin position="21"/>
        <end position="40"/>
    </location>
</feature>
<dbReference type="PATRIC" id="fig|1433126.3.peg.1149"/>
<keyword evidence="1" id="KW-0472">Membrane</keyword>
<dbReference type="Proteomes" id="UP000027616">
    <property type="component" value="Chromosome I"/>
</dbReference>
<evidence type="ECO:0000313" key="3">
    <source>
        <dbReference type="Proteomes" id="UP000027616"/>
    </source>
</evidence>
<dbReference type="SUPFAM" id="SSF103515">
    <property type="entry name" value="Autotransporter"/>
    <property type="match status" value="1"/>
</dbReference>
<evidence type="ECO:0008006" key="4">
    <source>
        <dbReference type="Google" id="ProtNLM"/>
    </source>
</evidence>
<dbReference type="Pfam" id="PF12099">
    <property type="entry name" value="DUF3575"/>
    <property type="match status" value="1"/>
</dbReference>
<keyword evidence="3" id="KW-1185">Reference proteome</keyword>
<keyword evidence="1" id="KW-1133">Transmembrane helix</keyword>
<reference evidence="2 3" key="1">
    <citation type="journal article" date="2015" name="Genome Announc.">
        <title>Complete Genome Sequence of the Novel Leech Symbiont Mucinivorans hirudinis M3T.</title>
        <authorList>
            <person name="Nelson M.C."/>
            <person name="Bomar L."/>
            <person name="Graf J."/>
        </authorList>
    </citation>
    <scope>NUCLEOTIDE SEQUENCE [LARGE SCALE GENOMIC DNA]</scope>
    <source>
        <strain evidence="3">M3</strain>
    </source>
</reference>
<organism evidence="2 3">
    <name type="scientific">Mucinivorans hirudinis</name>
    <dbReference type="NCBI Taxonomy" id="1433126"/>
    <lineage>
        <taxon>Bacteria</taxon>
        <taxon>Pseudomonadati</taxon>
        <taxon>Bacteroidota</taxon>
        <taxon>Bacteroidia</taxon>
        <taxon>Bacteroidales</taxon>
        <taxon>Rikenellaceae</taxon>
        <taxon>Mucinivorans</taxon>
    </lineage>
</organism>
<dbReference type="HOGENOM" id="CLU_085002_2_0_10"/>
<dbReference type="AlphaFoldDB" id="A0A060R7J6"/>
<accession>A0A060R7J6</accession>
<dbReference type="InterPro" id="IPR021958">
    <property type="entry name" value="DUF3575"/>
</dbReference>
<name>A0A060R7J6_9BACT</name>
<dbReference type="eggNOG" id="COG2885">
    <property type="taxonomic scope" value="Bacteria"/>
</dbReference>
<dbReference type="Gene3D" id="2.40.128.130">
    <property type="entry name" value="Autotransporter beta-domain"/>
    <property type="match status" value="1"/>
</dbReference>
<dbReference type="KEGG" id="rbc:BN938_1156"/>
<dbReference type="InterPro" id="IPR036709">
    <property type="entry name" value="Autotransporte_beta_dom_sf"/>
</dbReference>
<dbReference type="EMBL" id="HG934468">
    <property type="protein sequence ID" value="CDN31251.1"/>
    <property type="molecule type" value="Genomic_DNA"/>
</dbReference>
<keyword evidence="1" id="KW-0812">Transmembrane</keyword>
<evidence type="ECO:0000313" key="2">
    <source>
        <dbReference type="EMBL" id="CDN31251.1"/>
    </source>
</evidence>
<sequence>MMQYHQIFNELLSGETTKYIKMNKIAILTIFFAGITLAGYSQKVTVKTNLLYGGYTYTPNLSMEVGLGKRSTLDFGAGFNPWNISGVENDNKKLAHLLGQVEYRYWLCQKFAGHFFGIHALGTQFNIAGYELPFLFEKGSKNYRYQGYGYGAGISYGYQFYLGKRWSLEANVGVGYARLHYDKYTCKKCGEKVGSQTKNYFGPTKAGISLIYIIK</sequence>
<dbReference type="STRING" id="1433126.BN938_1156"/>
<protein>
    <recommendedName>
        <fullName evidence="4">DUF3575 domain-containing protein</fullName>
    </recommendedName>
</protein>